<comment type="caution">
    <text evidence="2">The sequence shown here is derived from an EMBL/GenBank/DDBJ whole genome shotgun (WGS) entry which is preliminary data.</text>
</comment>
<dbReference type="AlphaFoldDB" id="A0A2A2I8Q1"/>
<dbReference type="EMBL" id="NPOA01000024">
    <property type="protein sequence ID" value="PAV27664.1"/>
    <property type="molecule type" value="Genomic_DNA"/>
</dbReference>
<sequence>MRGKWGYIWSFMLVLLIGLGVYSNVSEDGTNAADKEVISIADGGWDSMQLHNYIAAFIIENGYNYPVDFVNGSSIATFTGLTTGEIDVYMELWYVNLEEPYLEALDAGEIVQLSTNMVTKDQGFHVPTYVIEGDPENGIEPMAPDLKTVEDLKKYPELFRDPEDPSKGVVIGAPSGTVIDEILQEKVNTYGLSGHFNYFTPGSAGAVTASLARAYMNYEPWVGYQWSPTWAMTKYDMTLLEEPPYDEEVFNENYGTKFPENPAYIAAHADFPEKAPDVAEFLSNYQTSTAITGEALLYMQENEANAEEAAIWFLENYEEVWTQWLPEDIAEKVKAALSALEL</sequence>
<keyword evidence="3" id="KW-1185">Reference proteome</keyword>
<name>A0A2A2I8Q1_9BACI</name>
<organism evidence="2 3">
    <name type="scientific">Virgibacillus profundi</name>
    <dbReference type="NCBI Taxonomy" id="2024555"/>
    <lineage>
        <taxon>Bacteria</taxon>
        <taxon>Bacillati</taxon>
        <taxon>Bacillota</taxon>
        <taxon>Bacilli</taxon>
        <taxon>Bacillales</taxon>
        <taxon>Bacillaceae</taxon>
        <taxon>Virgibacillus</taxon>
    </lineage>
</organism>
<proteinExistence type="predicted"/>
<evidence type="ECO:0000259" key="1">
    <source>
        <dbReference type="Pfam" id="PF04069"/>
    </source>
</evidence>
<evidence type="ECO:0000313" key="3">
    <source>
        <dbReference type="Proteomes" id="UP000218887"/>
    </source>
</evidence>
<dbReference type="OrthoDB" id="9801163at2"/>
<dbReference type="Gene3D" id="3.40.190.100">
    <property type="entry name" value="Glycine betaine-binding periplasmic protein, domain 2"/>
    <property type="match status" value="1"/>
</dbReference>
<dbReference type="GO" id="GO:0043190">
    <property type="term" value="C:ATP-binding cassette (ABC) transporter complex"/>
    <property type="evidence" value="ECO:0007669"/>
    <property type="project" value="InterPro"/>
</dbReference>
<dbReference type="SUPFAM" id="SSF53850">
    <property type="entry name" value="Periplasmic binding protein-like II"/>
    <property type="match status" value="1"/>
</dbReference>
<dbReference type="RefSeq" id="WP_095657478.1">
    <property type="nucleotide sequence ID" value="NZ_NPOA01000024.1"/>
</dbReference>
<feature type="domain" description="ABC-type glycine betaine transport system substrate-binding" evidence="1">
    <location>
        <begin position="38"/>
        <end position="316"/>
    </location>
</feature>
<gene>
    <name evidence="2" type="ORF">CIL05_20885</name>
</gene>
<dbReference type="Gene3D" id="3.40.190.10">
    <property type="entry name" value="Periplasmic binding protein-like II"/>
    <property type="match status" value="1"/>
</dbReference>
<reference evidence="2 3" key="1">
    <citation type="submission" date="2017-08" db="EMBL/GenBank/DDBJ databases">
        <title>Virgibacillus indicus sp. nov. and Virgibacillus profoundi sp. nov, two moderately halophilic bacteria isolated from marine sediment by using the Microfluidic Streak Plate.</title>
        <authorList>
            <person name="Xu B."/>
            <person name="Hu B."/>
            <person name="Wang J."/>
            <person name="Zhu Y."/>
            <person name="Huang L."/>
            <person name="Du W."/>
            <person name="Huang Y."/>
        </authorList>
    </citation>
    <scope>NUCLEOTIDE SEQUENCE [LARGE SCALE GENOMIC DNA]</scope>
    <source>
        <strain evidence="2 3">IO3-P3-H5</strain>
    </source>
</reference>
<dbReference type="InterPro" id="IPR007210">
    <property type="entry name" value="ABC_Gly_betaine_transp_sub-bd"/>
</dbReference>
<protein>
    <submittedName>
        <fullName evidence="2">ABC transporter substrate-binding protein</fullName>
    </submittedName>
</protein>
<dbReference type="Pfam" id="PF04069">
    <property type="entry name" value="OpuAC"/>
    <property type="match status" value="1"/>
</dbReference>
<dbReference type="Proteomes" id="UP000218887">
    <property type="component" value="Unassembled WGS sequence"/>
</dbReference>
<dbReference type="GO" id="GO:0022857">
    <property type="term" value="F:transmembrane transporter activity"/>
    <property type="evidence" value="ECO:0007669"/>
    <property type="project" value="InterPro"/>
</dbReference>
<evidence type="ECO:0000313" key="2">
    <source>
        <dbReference type="EMBL" id="PAV27664.1"/>
    </source>
</evidence>
<accession>A0A2A2I8Q1</accession>
<dbReference type="CDD" id="cd13641">
    <property type="entry name" value="PBP2_HisX_like"/>
    <property type="match status" value="1"/>
</dbReference>